<comment type="caution">
    <text evidence="2">The sequence shown here is derived from an EMBL/GenBank/DDBJ whole genome shotgun (WGS) entry which is preliminary data.</text>
</comment>
<evidence type="ECO:0000259" key="1">
    <source>
        <dbReference type="Pfam" id="PF01844"/>
    </source>
</evidence>
<name>A0A437M182_9SPHN</name>
<dbReference type="GO" id="GO:0003676">
    <property type="term" value="F:nucleic acid binding"/>
    <property type="evidence" value="ECO:0007669"/>
    <property type="project" value="InterPro"/>
</dbReference>
<feature type="domain" description="HNH" evidence="1">
    <location>
        <begin position="37"/>
        <end position="91"/>
    </location>
</feature>
<dbReference type="OrthoDB" id="7321232at2"/>
<dbReference type="InterPro" id="IPR003615">
    <property type="entry name" value="HNH_nuc"/>
</dbReference>
<reference evidence="2 3" key="1">
    <citation type="submission" date="2019-01" db="EMBL/GenBank/DDBJ databases">
        <authorList>
            <person name="Chen W.-M."/>
        </authorList>
    </citation>
    <scope>NUCLEOTIDE SEQUENCE [LARGE SCALE GENOMIC DNA]</scope>
    <source>
        <strain evidence="2 3">CCP-7</strain>
    </source>
</reference>
<dbReference type="Pfam" id="PF01844">
    <property type="entry name" value="HNH"/>
    <property type="match status" value="1"/>
</dbReference>
<dbReference type="GO" id="GO:0008270">
    <property type="term" value="F:zinc ion binding"/>
    <property type="evidence" value="ECO:0007669"/>
    <property type="project" value="InterPro"/>
</dbReference>
<protein>
    <recommendedName>
        <fullName evidence="1">HNH domain-containing protein</fullName>
    </recommendedName>
</protein>
<gene>
    <name evidence="2" type="ORF">EOD43_17400</name>
</gene>
<dbReference type="Proteomes" id="UP000282971">
    <property type="component" value="Unassembled WGS sequence"/>
</dbReference>
<organism evidence="2 3">
    <name type="scientific">Sphingomonas crocodyli</name>
    <dbReference type="NCBI Taxonomy" id="1979270"/>
    <lineage>
        <taxon>Bacteria</taxon>
        <taxon>Pseudomonadati</taxon>
        <taxon>Pseudomonadota</taxon>
        <taxon>Alphaproteobacteria</taxon>
        <taxon>Sphingomonadales</taxon>
        <taxon>Sphingomonadaceae</taxon>
        <taxon>Sphingomonas</taxon>
    </lineage>
</organism>
<dbReference type="CDD" id="cd00085">
    <property type="entry name" value="HNHc"/>
    <property type="match status" value="1"/>
</dbReference>
<dbReference type="AlphaFoldDB" id="A0A437M182"/>
<sequence>MGDAMRAPCEASPPVRKRRYRRRRQLVKIYAAQGGICAGCGMSVPDIDDQRRSHPDAPTFDHVTSRAQGGTYHTLNGVMKHRRCNEDRGDRQPTGCDLIWQALIEVKFGWVYAGSPASTDFGA</sequence>
<accession>A0A437M182</accession>
<dbReference type="EMBL" id="SACN01000002">
    <property type="protein sequence ID" value="RVT91284.1"/>
    <property type="molecule type" value="Genomic_DNA"/>
</dbReference>
<keyword evidence="3" id="KW-1185">Reference proteome</keyword>
<evidence type="ECO:0000313" key="3">
    <source>
        <dbReference type="Proteomes" id="UP000282971"/>
    </source>
</evidence>
<proteinExistence type="predicted"/>
<dbReference type="InterPro" id="IPR002711">
    <property type="entry name" value="HNH"/>
</dbReference>
<evidence type="ECO:0000313" key="2">
    <source>
        <dbReference type="EMBL" id="RVT91284.1"/>
    </source>
</evidence>
<dbReference type="Gene3D" id="1.10.30.50">
    <property type="match status" value="1"/>
</dbReference>
<dbReference type="GO" id="GO:0004519">
    <property type="term" value="F:endonuclease activity"/>
    <property type="evidence" value="ECO:0007669"/>
    <property type="project" value="InterPro"/>
</dbReference>